<evidence type="ECO:0000313" key="2">
    <source>
        <dbReference type="EMBL" id="MBM7814739.1"/>
    </source>
</evidence>
<reference evidence="2 5" key="1">
    <citation type="submission" date="2021-01" db="EMBL/GenBank/DDBJ databases">
        <title>Sequencing the genomes of 1000 actinobacteria strains.</title>
        <authorList>
            <person name="Klenk H.-P."/>
        </authorList>
    </citation>
    <scope>NUCLEOTIDE SEQUENCE [LARGE SCALE GENOMIC DNA]</scope>
    <source>
        <strain evidence="2 5">DSM 44581</strain>
    </source>
</reference>
<protein>
    <submittedName>
        <fullName evidence="3">Lasso RiPP family leader peptide-containing protein</fullName>
    </submittedName>
</protein>
<dbReference type="AlphaFoldDB" id="A0A8T8HWZ2"/>
<name>A0A8T8HWZ2_9PSEU</name>
<sequence length="41" mass="4572">MTEDANTYEPPTMSDAGEFDEVTLGGGGRGYDYDKECWIFC</sequence>
<accession>A0A8T8HWZ2</accession>
<dbReference type="Proteomes" id="UP000671828">
    <property type="component" value="Chromosome"/>
</dbReference>
<evidence type="ECO:0000313" key="5">
    <source>
        <dbReference type="Proteomes" id="UP001195724"/>
    </source>
</evidence>
<feature type="region of interest" description="Disordered" evidence="1">
    <location>
        <begin position="1"/>
        <end position="20"/>
    </location>
</feature>
<dbReference type="EMBL" id="CP072788">
    <property type="protein sequence ID" value="QTR03022.1"/>
    <property type="molecule type" value="Genomic_DNA"/>
</dbReference>
<evidence type="ECO:0000256" key="1">
    <source>
        <dbReference type="SAM" id="MobiDB-lite"/>
    </source>
</evidence>
<organism evidence="3 4">
    <name type="scientific">Saccharothrix algeriensis</name>
    <dbReference type="NCBI Taxonomy" id="173560"/>
    <lineage>
        <taxon>Bacteria</taxon>
        <taxon>Bacillati</taxon>
        <taxon>Actinomycetota</taxon>
        <taxon>Actinomycetes</taxon>
        <taxon>Pseudonocardiales</taxon>
        <taxon>Pseudonocardiaceae</taxon>
        <taxon>Saccharothrix</taxon>
    </lineage>
</organism>
<gene>
    <name evidence="3" type="ORF">J7S33_29220</name>
    <name evidence="2" type="ORF">JOE68_005604</name>
</gene>
<dbReference type="EMBL" id="JAFBCL010000001">
    <property type="protein sequence ID" value="MBM7814739.1"/>
    <property type="molecule type" value="Genomic_DNA"/>
</dbReference>
<proteinExistence type="predicted"/>
<keyword evidence="5" id="KW-1185">Reference proteome</keyword>
<evidence type="ECO:0000313" key="3">
    <source>
        <dbReference type="EMBL" id="QTR03022.1"/>
    </source>
</evidence>
<evidence type="ECO:0000313" key="4">
    <source>
        <dbReference type="Proteomes" id="UP000671828"/>
    </source>
</evidence>
<reference evidence="3" key="2">
    <citation type="submission" date="2021-04" db="EMBL/GenBank/DDBJ databases">
        <title>Saccharothrix algeriensis WGS.</title>
        <authorList>
            <person name="Stuskova K."/>
            <person name="Hakalova E."/>
            <person name="Tebbal A.B."/>
            <person name="Eichmeier A."/>
        </authorList>
    </citation>
    <scope>NUCLEOTIDE SEQUENCE</scope>
    <source>
        <strain evidence="3">NRRL B-24137</strain>
    </source>
</reference>
<dbReference type="NCBIfam" id="NF033521">
    <property type="entry name" value="lasso_leader_L3"/>
    <property type="match status" value="1"/>
</dbReference>
<dbReference type="RefSeq" id="WP_204845350.1">
    <property type="nucleotide sequence ID" value="NZ_JAFBCL010000001.1"/>
</dbReference>
<dbReference type="Proteomes" id="UP001195724">
    <property type="component" value="Unassembled WGS sequence"/>
</dbReference>